<dbReference type="InterPro" id="IPR058532">
    <property type="entry name" value="YjbR/MT2646/Rv2570-like"/>
</dbReference>
<reference evidence="2 3" key="3">
    <citation type="submission" date="2020-08" db="EMBL/GenBank/DDBJ databases">
        <title>Genomic Encyclopedia of Type Strains, Phase IV (KMG-IV): sequencing the most valuable type-strain genomes for metagenomic binning, comparative biology and taxonomic classification.</title>
        <authorList>
            <person name="Goeker M."/>
        </authorList>
    </citation>
    <scope>NUCLEOTIDE SEQUENCE [LARGE SCALE GENOMIC DNA]</scope>
    <source>
        <strain evidence="2 3">DSM 27521</strain>
    </source>
</reference>
<reference evidence="1" key="4">
    <citation type="submission" date="2024-05" db="EMBL/GenBank/DDBJ databases">
        <authorList>
            <person name="Sun Q."/>
            <person name="Zhou Y."/>
        </authorList>
    </citation>
    <scope>NUCLEOTIDE SEQUENCE</scope>
    <source>
        <strain evidence="1">CGMCC 1.18437</strain>
    </source>
</reference>
<dbReference type="PANTHER" id="PTHR35145:SF1">
    <property type="entry name" value="CYTOPLASMIC PROTEIN"/>
    <property type="match status" value="1"/>
</dbReference>
<dbReference type="Pfam" id="PF04237">
    <property type="entry name" value="YjbR"/>
    <property type="match status" value="1"/>
</dbReference>
<organism evidence="2 3">
    <name type="scientific">Deinococcus metalli</name>
    <dbReference type="NCBI Taxonomy" id="1141878"/>
    <lineage>
        <taxon>Bacteria</taxon>
        <taxon>Thermotogati</taxon>
        <taxon>Deinococcota</taxon>
        <taxon>Deinococci</taxon>
        <taxon>Deinococcales</taxon>
        <taxon>Deinococcaceae</taxon>
        <taxon>Deinococcus</taxon>
    </lineage>
</organism>
<comment type="caution">
    <text evidence="2">The sequence shown here is derived from an EMBL/GenBank/DDBJ whole genome shotgun (WGS) entry which is preliminary data.</text>
</comment>
<dbReference type="PANTHER" id="PTHR35145">
    <property type="entry name" value="CYTOPLASMIC PROTEIN-RELATED"/>
    <property type="match status" value="1"/>
</dbReference>
<dbReference type="EMBL" id="JACHFK010000011">
    <property type="protein sequence ID" value="MBB5378187.1"/>
    <property type="molecule type" value="Genomic_DNA"/>
</dbReference>
<evidence type="ECO:0000313" key="4">
    <source>
        <dbReference type="Proteomes" id="UP000619376"/>
    </source>
</evidence>
<gene>
    <name evidence="1" type="ORF">GCM10017781_36260</name>
    <name evidence="2" type="ORF">HNQ07_003688</name>
</gene>
<keyword evidence="2" id="KW-0238">DNA-binding</keyword>
<accession>A0A7W8NTH6</accession>
<dbReference type="Proteomes" id="UP000539473">
    <property type="component" value="Unassembled WGS sequence"/>
</dbReference>
<dbReference type="Proteomes" id="UP000619376">
    <property type="component" value="Unassembled WGS sequence"/>
</dbReference>
<dbReference type="EMBL" id="BNAJ01000011">
    <property type="protein sequence ID" value="GHF56682.1"/>
    <property type="molecule type" value="Genomic_DNA"/>
</dbReference>
<dbReference type="AlphaFoldDB" id="A0A7W8NTH6"/>
<dbReference type="SUPFAM" id="SSF142906">
    <property type="entry name" value="YjbR-like"/>
    <property type="match status" value="1"/>
</dbReference>
<dbReference type="Gene3D" id="3.90.1150.30">
    <property type="match status" value="1"/>
</dbReference>
<sequence>MLSIPDVRAACASLPHSHETFPFGLTTLVFKVGGPGWSRMYALLGLDDDPPAVSLKVAPERGDELRAAYDAVSGAPHLNKRHWISVPLDGRVPDAVVRDLLAASHALVVRGLTRAQRAELGQRGANL</sequence>
<dbReference type="InterPro" id="IPR038056">
    <property type="entry name" value="YjbR-like_sf"/>
</dbReference>
<reference evidence="1" key="1">
    <citation type="journal article" date="2014" name="Int. J. Syst. Evol. Microbiol.">
        <title>Complete genome of a new Firmicutes species belonging to the dominant human colonic microbiota ('Ruminococcus bicirculans') reveals two chromosomes and a selective capacity to utilize plant glucans.</title>
        <authorList>
            <consortium name="NISC Comparative Sequencing Program"/>
            <person name="Wegmann U."/>
            <person name="Louis P."/>
            <person name="Goesmann A."/>
            <person name="Henrissat B."/>
            <person name="Duncan S.H."/>
            <person name="Flint H.J."/>
        </authorList>
    </citation>
    <scope>NUCLEOTIDE SEQUENCE</scope>
    <source>
        <strain evidence="1">CGMCC 1.18437</strain>
    </source>
</reference>
<protein>
    <submittedName>
        <fullName evidence="1">MmcQ-like protein</fullName>
    </submittedName>
    <submittedName>
        <fullName evidence="2">Putative DNA-binding protein (MmcQ/YjbR family)</fullName>
    </submittedName>
</protein>
<evidence type="ECO:0000313" key="2">
    <source>
        <dbReference type="EMBL" id="MBB5378187.1"/>
    </source>
</evidence>
<reference evidence="4" key="2">
    <citation type="journal article" date="2019" name="Int. J. Syst. Evol. Microbiol.">
        <title>The Global Catalogue of Microorganisms (GCM) 10K type strain sequencing project: providing services to taxonomists for standard genome sequencing and annotation.</title>
        <authorList>
            <consortium name="The Broad Institute Genomics Platform"/>
            <consortium name="The Broad Institute Genome Sequencing Center for Infectious Disease"/>
            <person name="Wu L."/>
            <person name="Ma J."/>
        </authorList>
    </citation>
    <scope>NUCLEOTIDE SEQUENCE [LARGE SCALE GENOMIC DNA]</scope>
    <source>
        <strain evidence="4">CGMCC 1.18437</strain>
    </source>
</reference>
<dbReference type="InterPro" id="IPR007351">
    <property type="entry name" value="YjbR"/>
</dbReference>
<name>A0A7W8NTH6_9DEIO</name>
<keyword evidence="4" id="KW-1185">Reference proteome</keyword>
<evidence type="ECO:0000313" key="1">
    <source>
        <dbReference type="EMBL" id="GHF56682.1"/>
    </source>
</evidence>
<proteinExistence type="predicted"/>
<evidence type="ECO:0000313" key="3">
    <source>
        <dbReference type="Proteomes" id="UP000539473"/>
    </source>
</evidence>
<dbReference type="RefSeq" id="WP_184114451.1">
    <property type="nucleotide sequence ID" value="NZ_BNAJ01000011.1"/>
</dbReference>
<dbReference type="GO" id="GO:0003677">
    <property type="term" value="F:DNA binding"/>
    <property type="evidence" value="ECO:0007669"/>
    <property type="project" value="UniProtKB-KW"/>
</dbReference>